<dbReference type="RefSeq" id="XP_041291545.1">
    <property type="nucleotide sequence ID" value="XM_041441661.1"/>
</dbReference>
<gene>
    <name evidence="2" type="ORF">F5147DRAFT_775046</name>
</gene>
<feature type="compositionally biased region" description="Acidic residues" evidence="1">
    <location>
        <begin position="231"/>
        <end position="242"/>
    </location>
</feature>
<reference evidence="2" key="1">
    <citation type="journal article" date="2020" name="New Phytol.">
        <title>Comparative genomics reveals dynamic genome evolution in host specialist ectomycorrhizal fungi.</title>
        <authorList>
            <person name="Lofgren L.A."/>
            <person name="Nguyen N.H."/>
            <person name="Vilgalys R."/>
            <person name="Ruytinx J."/>
            <person name="Liao H.L."/>
            <person name="Branco S."/>
            <person name="Kuo A."/>
            <person name="LaButti K."/>
            <person name="Lipzen A."/>
            <person name="Andreopoulos W."/>
            <person name="Pangilinan J."/>
            <person name="Riley R."/>
            <person name="Hundley H."/>
            <person name="Na H."/>
            <person name="Barry K."/>
            <person name="Grigoriev I.V."/>
            <person name="Stajich J.E."/>
            <person name="Kennedy P.G."/>
        </authorList>
    </citation>
    <scope>NUCLEOTIDE SEQUENCE</scope>
    <source>
        <strain evidence="2">FC423</strain>
    </source>
</reference>
<organism evidence="2 3">
    <name type="scientific">Suillus discolor</name>
    <dbReference type="NCBI Taxonomy" id="1912936"/>
    <lineage>
        <taxon>Eukaryota</taxon>
        <taxon>Fungi</taxon>
        <taxon>Dikarya</taxon>
        <taxon>Basidiomycota</taxon>
        <taxon>Agaricomycotina</taxon>
        <taxon>Agaricomycetes</taxon>
        <taxon>Agaricomycetidae</taxon>
        <taxon>Boletales</taxon>
        <taxon>Suillineae</taxon>
        <taxon>Suillaceae</taxon>
        <taxon>Suillus</taxon>
    </lineage>
</organism>
<dbReference type="OrthoDB" id="6359816at2759"/>
<feature type="region of interest" description="Disordered" evidence="1">
    <location>
        <begin position="231"/>
        <end position="313"/>
    </location>
</feature>
<evidence type="ECO:0000256" key="1">
    <source>
        <dbReference type="SAM" id="MobiDB-lite"/>
    </source>
</evidence>
<dbReference type="GeneID" id="64703920"/>
<comment type="caution">
    <text evidence="2">The sequence shown here is derived from an EMBL/GenBank/DDBJ whole genome shotgun (WGS) entry which is preliminary data.</text>
</comment>
<dbReference type="AlphaFoldDB" id="A0A9P7F400"/>
<sequence length="467" mass="51922">MQKVSDSVTSIFKLETKEESLAKCLQGDSTIVYSKKFGLGWRFGLQYSKKGWSFAKVKVYLDYTHCLPSATDAATVTVCLKDGSTPEVPSFDSSSVSIADVDHRSLSLIGSFWPSVIAAHPYMWFTVAMKATFAPEVIASALINTASALRQSMNNGEFTDTKYYAMSKRRTGRFLGETRAVYANSAILDHGAGVAPVLPSSISENSLFVHYHSQQRLMMDAEQSSNFDFADSDIESEEEVEESSNPPPYSRSHTAVAAPSEFDASSDITSESSALSSDDDNDNWTERAAQQHPGFRSTDTLRTEPQPRPLSPTQQIVLVRNTAFATWASYVYYCYTGQVSFYPLKSKDPLGRRNNTTQTLRCSPKSMYRLALKFKNAHLEALAFQAIKSDLSQKNILDEAFSQFTSQYLDIEKMELKLLTEFRNAPEVSSRLNEILESVTRGERPYAHAMLHGFLINLARQGAGGTK</sequence>
<proteinExistence type="predicted"/>
<dbReference type="EMBL" id="JABBWM010000036">
    <property type="protein sequence ID" value="KAG2106235.1"/>
    <property type="molecule type" value="Genomic_DNA"/>
</dbReference>
<feature type="compositionally biased region" description="Low complexity" evidence="1">
    <location>
        <begin position="263"/>
        <end position="276"/>
    </location>
</feature>
<accession>A0A9P7F400</accession>
<protein>
    <submittedName>
        <fullName evidence="2">Uncharacterized protein</fullName>
    </submittedName>
</protein>
<dbReference type="Proteomes" id="UP000823399">
    <property type="component" value="Unassembled WGS sequence"/>
</dbReference>
<keyword evidence="3" id="KW-1185">Reference proteome</keyword>
<name>A0A9P7F400_9AGAM</name>
<evidence type="ECO:0000313" key="3">
    <source>
        <dbReference type="Proteomes" id="UP000823399"/>
    </source>
</evidence>
<evidence type="ECO:0000313" key="2">
    <source>
        <dbReference type="EMBL" id="KAG2106235.1"/>
    </source>
</evidence>